<dbReference type="GO" id="GO:0071164">
    <property type="term" value="F:RNA cap trimethylguanosine synthase activity"/>
    <property type="evidence" value="ECO:0007669"/>
    <property type="project" value="TreeGrafter"/>
</dbReference>
<dbReference type="EMBL" id="LN835308">
    <property type="protein sequence ID" value="CRH03658.1"/>
    <property type="molecule type" value="Genomic_DNA"/>
</dbReference>
<dbReference type="VEuPathDB" id="PlasmoDB:PRELSG_1301600"/>
<sequence>MIKIKYNNFNDIRNNNSILNISFLVHPCYYTSFDLEENDLLNKMVCSNFLYFAEKINIYDKNESMKNFRKDDYLARELNFIKSSELLKNTYKYKIPIIYQNIKKFDLFDHSTINYYPINYNNKKKYIVRNKNYKSIQKERCFILDNEMIYSMTPEFISKNIGNNLLNYGKKLKKKKKNYESDIDTNEYKNVYKGYIIKGNNKKKIKREKNKNYNDNKINKVKEMILIYLDPFAGAGGNSTSIENAFTIASDISLIRIKECKHNCNFYNKNVDFILCDFFNIVNHFRKNTIDVIFLSIPWGGPTYKKKKKFELKSNENRLSIYSCLKESLKLANNLIFYLPRNVSMEDLLYLYKYYRKLVNLKKKKMKRDDIFIELYINRNRCSYRRTIDNSLCNFYYFFNQEHNEYNNEFNFSKIKKLFKINIDQCNDSLTFMKESRENISNENYEEKDECEKCKERSDESYVENNNECEKYNDEIVESHNNYNNKIKQKKTIWRWHNTSMVVYLGKISSFIRKKKIIDFNSIYYVHNSLVKVRMIKKKDKKNFSIYSFLENKKKKLFYDVVDDIKKKENLLRKLNINKNTIKNNLSNKYNNIISLNYFIKKKLYEIISKIISLFFQNIKNIIGFQKISFLNKIFIYIENDYEKILTRKLNNNGNLKKYETFIYPEEKTVTYLHPIINYFNFLIVKIKKILILLFGIYLYDISFLKYFFKYYKINLLTENINKRNLKNIHYNIIRFLFEFLLYMKIFINILNNNIKLLDLTNINFINNNFIYFLEFSNIKNKGYNYINYIDKNQFLLSYRNFIKKIILLSFNLEFRRKGTTIKKIVNIFFHFLFKVTNTKVTLNCLNNSSNEISIQYYKLNMCLVIVNFFTKQFLYNSNITSFLDYFNSLIYFYFNQIYILSNDHKNYSNIFIFYLNKFLNNKFYVNII</sequence>
<keyword evidence="8" id="KW-0472">Membrane</keyword>
<keyword evidence="8" id="KW-0812">Transmembrane</keyword>
<name>A0A1J1HCP7_PLARL</name>
<dbReference type="SUPFAM" id="SSF53335">
    <property type="entry name" value="S-adenosyl-L-methionine-dependent methyltransferases"/>
    <property type="match status" value="1"/>
</dbReference>
<accession>A0A1J1HCP7</accession>
<dbReference type="RefSeq" id="XP_028535665.1">
    <property type="nucleotide sequence ID" value="XM_028678527.1"/>
</dbReference>
<dbReference type="AlphaFoldDB" id="A0A1J1HCP7"/>
<dbReference type="GO" id="GO:0005634">
    <property type="term" value="C:nucleus"/>
    <property type="evidence" value="ECO:0007669"/>
    <property type="project" value="TreeGrafter"/>
</dbReference>
<dbReference type="KEGG" id="prel:PRELSG_1301600"/>
<dbReference type="PANTHER" id="PTHR14741:SF32">
    <property type="entry name" value="TRIMETHYLGUANOSINE SYNTHASE"/>
    <property type="match status" value="1"/>
</dbReference>
<evidence type="ECO:0000256" key="3">
    <source>
        <dbReference type="ARBA" id="ARBA00047418"/>
    </source>
</evidence>
<dbReference type="InterPro" id="IPR019012">
    <property type="entry name" value="RNA_cap_Gua-N2-MeTrfase"/>
</dbReference>
<dbReference type="PANTHER" id="PTHR14741">
    <property type="entry name" value="S-ADENOSYLMETHIONINE-DEPENDENT METHYLTRANSFERASE RELATED"/>
    <property type="match status" value="1"/>
</dbReference>
<evidence type="ECO:0000256" key="4">
    <source>
        <dbReference type="ARBA" id="ARBA00048740"/>
    </source>
</evidence>
<evidence type="ECO:0000256" key="6">
    <source>
        <dbReference type="ARBA" id="ARBA00049075"/>
    </source>
</evidence>
<comment type="catalytic activity">
    <reaction evidence="5">
        <text>a 5'-end (N(2),N(7)-dimethyl 5'-triphosphoguanosine)-ribonucleoside in snRNA + S-adenosyl-L-methionine = a 5'-end (N(2),N(2),N(7)-trimethyl 5'-triphosphoguanosine)-ribonucleoside in snRNA + S-adenosyl-L-homocysteine + H(+)</text>
        <dbReference type="Rhea" id="RHEA:78479"/>
        <dbReference type="Rhea" id="RHEA-COMP:19087"/>
        <dbReference type="Rhea" id="RHEA-COMP:19089"/>
        <dbReference type="ChEBI" id="CHEBI:15378"/>
        <dbReference type="ChEBI" id="CHEBI:57856"/>
        <dbReference type="ChEBI" id="CHEBI:59789"/>
        <dbReference type="ChEBI" id="CHEBI:167623"/>
        <dbReference type="ChEBI" id="CHEBI:172880"/>
    </reaction>
    <physiologicalReaction direction="left-to-right" evidence="5">
        <dbReference type="Rhea" id="RHEA:78480"/>
    </physiologicalReaction>
</comment>
<gene>
    <name evidence="9" type="ORF">PRELSG_1301600</name>
</gene>
<dbReference type="Pfam" id="PF09445">
    <property type="entry name" value="Methyltransf_15"/>
    <property type="match status" value="1"/>
</dbReference>
<evidence type="ECO:0000256" key="1">
    <source>
        <dbReference type="ARBA" id="ARBA00018517"/>
    </source>
</evidence>
<dbReference type="Proteomes" id="UP000220158">
    <property type="component" value="Chromosome 13"/>
</dbReference>
<protein>
    <recommendedName>
        <fullName evidence="1">Trimethylguanosine synthase</fullName>
    </recommendedName>
    <alternativeName>
        <fullName evidence="7">Cap-specific guanine-N(2) methyltransferase</fullName>
    </alternativeName>
</protein>
<evidence type="ECO:0000256" key="8">
    <source>
        <dbReference type="SAM" id="Phobius"/>
    </source>
</evidence>
<dbReference type="OMA" id="KYETYIY"/>
<proteinExistence type="inferred from homology"/>
<evidence type="ECO:0000313" key="10">
    <source>
        <dbReference type="Proteomes" id="UP000220158"/>
    </source>
</evidence>
<feature type="transmembrane region" description="Helical" evidence="8">
    <location>
        <begin position="690"/>
        <end position="709"/>
    </location>
</feature>
<evidence type="ECO:0000256" key="5">
    <source>
        <dbReference type="ARBA" id="ARBA00048763"/>
    </source>
</evidence>
<keyword evidence="10" id="KW-1185">Reference proteome</keyword>
<evidence type="ECO:0000256" key="2">
    <source>
        <dbReference type="ARBA" id="ARBA00025783"/>
    </source>
</evidence>
<comment type="catalytic activity">
    <reaction evidence="4">
        <text>a 5'-end (N(7)-methyl 5'-triphosphoguanosine)-ribonucleoside in snoRNA + S-adenosyl-L-methionine = a 5'-end (N(2),N(7)-dimethyl 5'-triphosphoguanosine)-ribonucleoside in snoRNA + S-adenosyl-L-homocysteine + H(+)</text>
        <dbReference type="Rhea" id="RHEA:78475"/>
        <dbReference type="Rhea" id="RHEA-COMP:19086"/>
        <dbReference type="Rhea" id="RHEA-COMP:19088"/>
        <dbReference type="ChEBI" id="CHEBI:15378"/>
        <dbReference type="ChEBI" id="CHEBI:57856"/>
        <dbReference type="ChEBI" id="CHEBI:59789"/>
        <dbReference type="ChEBI" id="CHEBI:156461"/>
        <dbReference type="ChEBI" id="CHEBI:172880"/>
    </reaction>
    <physiologicalReaction direction="left-to-right" evidence="4">
        <dbReference type="Rhea" id="RHEA:78476"/>
    </physiologicalReaction>
</comment>
<comment type="catalytic activity">
    <reaction evidence="6">
        <text>a 5'-end (N(7)-methyl 5'-triphosphoguanosine)-ribonucleoside in snRNA + S-adenosyl-L-methionine = a 5'-end (N(2),N(7)-dimethyl 5'-triphosphoguanosine)-ribonucleoside in snRNA + S-adenosyl-L-homocysteine + H(+)</text>
        <dbReference type="Rhea" id="RHEA:78471"/>
        <dbReference type="Rhea" id="RHEA-COMP:19085"/>
        <dbReference type="Rhea" id="RHEA-COMP:19087"/>
        <dbReference type="ChEBI" id="CHEBI:15378"/>
        <dbReference type="ChEBI" id="CHEBI:57856"/>
        <dbReference type="ChEBI" id="CHEBI:59789"/>
        <dbReference type="ChEBI" id="CHEBI:156461"/>
        <dbReference type="ChEBI" id="CHEBI:172880"/>
    </reaction>
    <physiologicalReaction direction="left-to-right" evidence="6">
        <dbReference type="Rhea" id="RHEA:78472"/>
    </physiologicalReaction>
</comment>
<dbReference type="OrthoDB" id="194443at2759"/>
<evidence type="ECO:0000256" key="7">
    <source>
        <dbReference type="ARBA" id="ARBA00049790"/>
    </source>
</evidence>
<feature type="transmembrane region" description="Helical" evidence="8">
    <location>
        <begin position="729"/>
        <end position="748"/>
    </location>
</feature>
<comment type="similarity">
    <text evidence="2">Belongs to the methyltransferase superfamily. Trimethylguanosine synthase family.</text>
</comment>
<organism evidence="9 10">
    <name type="scientific">Plasmodium relictum</name>
    <dbReference type="NCBI Taxonomy" id="85471"/>
    <lineage>
        <taxon>Eukaryota</taxon>
        <taxon>Sar</taxon>
        <taxon>Alveolata</taxon>
        <taxon>Apicomplexa</taxon>
        <taxon>Aconoidasida</taxon>
        <taxon>Haemosporida</taxon>
        <taxon>Plasmodiidae</taxon>
        <taxon>Plasmodium</taxon>
        <taxon>Plasmodium (Haemamoeba)</taxon>
    </lineage>
</organism>
<evidence type="ECO:0000313" key="9">
    <source>
        <dbReference type="EMBL" id="CRH03658.1"/>
    </source>
</evidence>
<dbReference type="GeneID" id="39737949"/>
<keyword evidence="8" id="KW-1133">Transmembrane helix</keyword>
<reference evidence="9 10" key="1">
    <citation type="submission" date="2015-04" db="EMBL/GenBank/DDBJ databases">
        <authorList>
            <consortium name="Pathogen Informatics"/>
        </authorList>
    </citation>
    <scope>NUCLEOTIDE SEQUENCE [LARGE SCALE GENOMIC DNA]</scope>
    <source>
        <strain evidence="9 10">SGS1</strain>
    </source>
</reference>
<comment type="catalytic activity">
    <reaction evidence="3">
        <text>a 5'-end (N(2),N(7)-dimethyl 5'-triphosphoguanosine)-ribonucleoside in snoRNA + S-adenosyl-L-methionine = a 5'-end (N(2),N(2),N(7)-trimethyl 5'-triphosphoguanosine)-ribonucleoside in snoRNA + S-adenosyl-L-homocysteine + H(+)</text>
        <dbReference type="Rhea" id="RHEA:78507"/>
        <dbReference type="Rhea" id="RHEA-COMP:19088"/>
        <dbReference type="Rhea" id="RHEA-COMP:19090"/>
        <dbReference type="ChEBI" id="CHEBI:15378"/>
        <dbReference type="ChEBI" id="CHEBI:57856"/>
        <dbReference type="ChEBI" id="CHEBI:59789"/>
        <dbReference type="ChEBI" id="CHEBI:167623"/>
        <dbReference type="ChEBI" id="CHEBI:172880"/>
    </reaction>
    <physiologicalReaction direction="left-to-right" evidence="3">
        <dbReference type="Rhea" id="RHEA:78508"/>
    </physiologicalReaction>
</comment>
<dbReference type="InterPro" id="IPR029063">
    <property type="entry name" value="SAM-dependent_MTases_sf"/>
</dbReference>
<dbReference type="Gene3D" id="3.40.50.150">
    <property type="entry name" value="Vaccinia Virus protein VP39"/>
    <property type="match status" value="1"/>
</dbReference>